<comment type="caution">
    <text evidence="2">The sequence shown here is derived from an EMBL/GenBank/DDBJ whole genome shotgun (WGS) entry which is preliminary data.</text>
</comment>
<dbReference type="PANTHER" id="PTHR47595">
    <property type="entry name" value="HEAT SHOCK 70 KDA PROTEIN 14"/>
    <property type="match status" value="1"/>
</dbReference>
<feature type="non-terminal residue" evidence="2">
    <location>
        <position position="1"/>
    </location>
</feature>
<name>A0A232EI08_9HYME</name>
<protein>
    <recommendedName>
        <fullName evidence="1">Myb/SANT-like DNA-binding domain-containing protein</fullName>
    </recommendedName>
</protein>
<organism evidence="2 3">
    <name type="scientific">Trichomalopsis sarcophagae</name>
    <dbReference type="NCBI Taxonomy" id="543379"/>
    <lineage>
        <taxon>Eukaryota</taxon>
        <taxon>Metazoa</taxon>
        <taxon>Ecdysozoa</taxon>
        <taxon>Arthropoda</taxon>
        <taxon>Hexapoda</taxon>
        <taxon>Insecta</taxon>
        <taxon>Pterygota</taxon>
        <taxon>Neoptera</taxon>
        <taxon>Endopterygota</taxon>
        <taxon>Hymenoptera</taxon>
        <taxon>Apocrita</taxon>
        <taxon>Proctotrupomorpha</taxon>
        <taxon>Chalcidoidea</taxon>
        <taxon>Pteromalidae</taxon>
        <taxon>Pteromalinae</taxon>
        <taxon>Trichomalopsis</taxon>
    </lineage>
</organism>
<evidence type="ECO:0000259" key="1">
    <source>
        <dbReference type="Pfam" id="PF13837"/>
    </source>
</evidence>
<dbReference type="Pfam" id="PF13837">
    <property type="entry name" value="Myb_DNA-bind_4"/>
    <property type="match status" value="1"/>
</dbReference>
<gene>
    <name evidence="2" type="ORF">TSAR_016833</name>
</gene>
<evidence type="ECO:0000313" key="3">
    <source>
        <dbReference type="Proteomes" id="UP000215335"/>
    </source>
</evidence>
<dbReference type="EMBL" id="NNAY01004375">
    <property type="protein sequence ID" value="OXU17983.1"/>
    <property type="molecule type" value="Genomic_DNA"/>
</dbReference>
<dbReference type="InterPro" id="IPR044822">
    <property type="entry name" value="Myb_DNA-bind_4"/>
</dbReference>
<dbReference type="AlphaFoldDB" id="A0A232EI08"/>
<proteinExistence type="predicted"/>
<evidence type="ECO:0000313" key="2">
    <source>
        <dbReference type="EMBL" id="OXU17983.1"/>
    </source>
</evidence>
<sequence>SEFLIPVLCCCCGIVPRQLIDVNTRFSSHDSYVIKAKSYTRAKEDSDFNTKLAQAFRNFGQQQNVTLKSRETKFVTLTSKQGVEEYQLQVTPSDFATAQKDLLFATELLERHKAAVAKQSSNAVLTNFTKDASAICSGSQSTPNTLLLNIDNKTDMSFNHTELIPLQLFEEDTGLTYTLQLYPSLHNRAVNVGAYKWDEQDSKLLVPLYKESQEKYDNGSLTKKKFYTNIMKKLKEAGYIFTMQQCITKMDSFKRSYRKVKDHNAQSGNDPKFYEFYDLLDEMFHKKPWITPLSKAGSNVPMDMDEADDDCKLKSKRRKLSNETEQYYKQCLEEKRLRRKAHARYMEEKLIILRNIANHLPKKKD</sequence>
<dbReference type="Gene3D" id="1.10.10.60">
    <property type="entry name" value="Homeodomain-like"/>
    <property type="match status" value="1"/>
</dbReference>
<dbReference type="Proteomes" id="UP000215335">
    <property type="component" value="Unassembled WGS sequence"/>
</dbReference>
<dbReference type="PANTHER" id="PTHR47595:SF1">
    <property type="entry name" value="MYB_SANT-LIKE DNA-BINDING DOMAIN-CONTAINING PROTEIN"/>
    <property type="match status" value="1"/>
</dbReference>
<dbReference type="OrthoDB" id="7691180at2759"/>
<reference evidence="2 3" key="1">
    <citation type="journal article" date="2017" name="Curr. Biol.">
        <title>The Evolution of Venom by Co-option of Single-Copy Genes.</title>
        <authorList>
            <person name="Martinson E.O."/>
            <person name="Mrinalini"/>
            <person name="Kelkar Y.D."/>
            <person name="Chang C.H."/>
            <person name="Werren J.H."/>
        </authorList>
    </citation>
    <scope>NUCLEOTIDE SEQUENCE [LARGE SCALE GENOMIC DNA]</scope>
    <source>
        <strain evidence="2 3">Alberta</strain>
        <tissue evidence="2">Whole body</tissue>
    </source>
</reference>
<keyword evidence="3" id="KW-1185">Reference proteome</keyword>
<accession>A0A232EI08</accession>
<feature type="domain" description="Myb/SANT-like DNA-binding" evidence="1">
    <location>
        <begin position="195"/>
        <end position="281"/>
    </location>
</feature>